<dbReference type="PANTHER" id="PTHR43701">
    <property type="entry name" value="MEMBRANE TRANSPORTER PROTEIN MJ0441-RELATED"/>
    <property type="match status" value="1"/>
</dbReference>
<feature type="transmembrane region" description="Helical" evidence="6">
    <location>
        <begin position="46"/>
        <end position="64"/>
    </location>
</feature>
<evidence type="ECO:0000256" key="5">
    <source>
        <dbReference type="ARBA" id="ARBA00023136"/>
    </source>
</evidence>
<keyword evidence="4 6" id="KW-1133">Transmembrane helix</keyword>
<feature type="transmembrane region" description="Helical" evidence="6">
    <location>
        <begin position="76"/>
        <end position="95"/>
    </location>
</feature>
<reference evidence="7 8" key="1">
    <citation type="submission" date="2022-06" db="EMBL/GenBank/DDBJ databases">
        <title>Paraconexibacter antarcticus.</title>
        <authorList>
            <person name="Kim C.S."/>
        </authorList>
    </citation>
    <scope>NUCLEOTIDE SEQUENCE [LARGE SCALE GENOMIC DNA]</scope>
    <source>
        <strain evidence="7 8">02-257</strain>
    </source>
</reference>
<organism evidence="7 8">
    <name type="scientific">Paraconexibacter antarcticus</name>
    <dbReference type="NCBI Taxonomy" id="2949664"/>
    <lineage>
        <taxon>Bacteria</taxon>
        <taxon>Bacillati</taxon>
        <taxon>Actinomycetota</taxon>
        <taxon>Thermoleophilia</taxon>
        <taxon>Solirubrobacterales</taxon>
        <taxon>Paraconexibacteraceae</taxon>
        <taxon>Paraconexibacter</taxon>
    </lineage>
</organism>
<evidence type="ECO:0000256" key="6">
    <source>
        <dbReference type="RuleBase" id="RU363041"/>
    </source>
</evidence>
<proteinExistence type="inferred from homology"/>
<evidence type="ECO:0000256" key="3">
    <source>
        <dbReference type="ARBA" id="ARBA00022692"/>
    </source>
</evidence>
<keyword evidence="6" id="KW-1003">Cell membrane</keyword>
<keyword evidence="5 6" id="KW-0472">Membrane</keyword>
<accession>A0ABY5DV92</accession>
<name>A0ABY5DV92_9ACTN</name>
<dbReference type="EMBL" id="CP098502">
    <property type="protein sequence ID" value="UTI64449.1"/>
    <property type="molecule type" value="Genomic_DNA"/>
</dbReference>
<evidence type="ECO:0000313" key="8">
    <source>
        <dbReference type="Proteomes" id="UP001056035"/>
    </source>
</evidence>
<feature type="transmembrane region" description="Helical" evidence="6">
    <location>
        <begin position="7"/>
        <end position="40"/>
    </location>
</feature>
<dbReference type="PANTHER" id="PTHR43701:SF2">
    <property type="entry name" value="MEMBRANE TRANSPORTER PROTEIN YJNA-RELATED"/>
    <property type="match status" value="1"/>
</dbReference>
<protein>
    <recommendedName>
        <fullName evidence="6">Probable membrane transporter protein</fullName>
    </recommendedName>
</protein>
<evidence type="ECO:0000256" key="4">
    <source>
        <dbReference type="ARBA" id="ARBA00022989"/>
    </source>
</evidence>
<comment type="similarity">
    <text evidence="2 6">Belongs to the 4-toluene sulfonate uptake permease (TSUP) (TC 2.A.102) family.</text>
</comment>
<gene>
    <name evidence="7" type="ORF">NBH00_24315</name>
</gene>
<dbReference type="RefSeq" id="WP_254571151.1">
    <property type="nucleotide sequence ID" value="NZ_CP098502.1"/>
</dbReference>
<sequence>MDRRRMTLLAICGTAAGLFSGLFGVGGGVVIVPLLILWLGYGEREATGTSLGAIVVIAATAAVAHGAYGNLHVGDGLLIGLPAVGGVLAGTWLQQRVDPKLVSLGFAVLLVVSAGDLLLG</sequence>
<evidence type="ECO:0000313" key="7">
    <source>
        <dbReference type="EMBL" id="UTI64449.1"/>
    </source>
</evidence>
<evidence type="ECO:0000256" key="2">
    <source>
        <dbReference type="ARBA" id="ARBA00009142"/>
    </source>
</evidence>
<dbReference type="InterPro" id="IPR002781">
    <property type="entry name" value="TM_pro_TauE-like"/>
</dbReference>
<dbReference type="Pfam" id="PF01925">
    <property type="entry name" value="TauE"/>
    <property type="match status" value="1"/>
</dbReference>
<keyword evidence="8" id="KW-1185">Reference proteome</keyword>
<keyword evidence="3 6" id="KW-0812">Transmembrane</keyword>
<evidence type="ECO:0000256" key="1">
    <source>
        <dbReference type="ARBA" id="ARBA00004141"/>
    </source>
</evidence>
<dbReference type="InterPro" id="IPR051598">
    <property type="entry name" value="TSUP/Inactive_protease-like"/>
</dbReference>
<dbReference type="Proteomes" id="UP001056035">
    <property type="component" value="Chromosome"/>
</dbReference>
<comment type="subcellular location">
    <subcellularLocation>
        <location evidence="6">Cell membrane</location>
        <topology evidence="6">Multi-pass membrane protein</topology>
    </subcellularLocation>
    <subcellularLocation>
        <location evidence="1">Membrane</location>
        <topology evidence="1">Multi-pass membrane protein</topology>
    </subcellularLocation>
</comment>